<keyword evidence="4 9" id="KW-0436">Ligase</keyword>
<dbReference type="InterPro" id="IPR004821">
    <property type="entry name" value="Cyt_trans-like"/>
</dbReference>
<dbReference type="HAMAP" id="MF_00158">
    <property type="entry name" value="PanC"/>
    <property type="match status" value="1"/>
</dbReference>
<comment type="catalytic activity">
    <reaction evidence="8">
        <text>(R)-pantoate + beta-alanine + ATP = (R)-pantothenate + AMP + diphosphate + H(+)</text>
        <dbReference type="Rhea" id="RHEA:10912"/>
        <dbReference type="ChEBI" id="CHEBI:15378"/>
        <dbReference type="ChEBI" id="CHEBI:15980"/>
        <dbReference type="ChEBI" id="CHEBI:29032"/>
        <dbReference type="ChEBI" id="CHEBI:30616"/>
        <dbReference type="ChEBI" id="CHEBI:33019"/>
        <dbReference type="ChEBI" id="CHEBI:57966"/>
        <dbReference type="ChEBI" id="CHEBI:456215"/>
        <dbReference type="EC" id="6.3.2.1"/>
    </reaction>
</comment>
<evidence type="ECO:0000256" key="3">
    <source>
        <dbReference type="ARBA" id="ARBA00012219"/>
    </source>
</evidence>
<dbReference type="GO" id="GO:0005829">
    <property type="term" value="C:cytosol"/>
    <property type="evidence" value="ECO:0007669"/>
    <property type="project" value="TreeGrafter"/>
</dbReference>
<keyword evidence="7" id="KW-0067">ATP-binding</keyword>
<keyword evidence="6" id="KW-0547">Nucleotide-binding</keyword>
<dbReference type="InterPro" id="IPR003721">
    <property type="entry name" value="Pantoate_ligase"/>
</dbReference>
<gene>
    <name evidence="9" type="ORF">MNBD_BACTEROID04-54</name>
</gene>
<evidence type="ECO:0000256" key="7">
    <source>
        <dbReference type="ARBA" id="ARBA00022840"/>
    </source>
</evidence>
<dbReference type="AlphaFoldDB" id="A0A3B0U9E8"/>
<accession>A0A3B0U9E8</accession>
<proteinExistence type="inferred from homology"/>
<dbReference type="EC" id="6.3.2.1" evidence="3"/>
<evidence type="ECO:0000256" key="2">
    <source>
        <dbReference type="ARBA" id="ARBA00009256"/>
    </source>
</evidence>
<dbReference type="PANTHER" id="PTHR21299:SF1">
    <property type="entry name" value="PANTOATE--BETA-ALANINE LIGASE"/>
    <property type="match status" value="1"/>
</dbReference>
<protein>
    <recommendedName>
        <fullName evidence="3">pantoate--beta-alanine ligase (AMP-forming)</fullName>
        <ecNumber evidence="3">6.3.2.1</ecNumber>
    </recommendedName>
</protein>
<dbReference type="NCBIfam" id="TIGR00018">
    <property type="entry name" value="panC"/>
    <property type="match status" value="1"/>
</dbReference>
<evidence type="ECO:0000313" key="9">
    <source>
        <dbReference type="EMBL" id="VAW22007.1"/>
    </source>
</evidence>
<reference evidence="9" key="1">
    <citation type="submission" date="2018-06" db="EMBL/GenBank/DDBJ databases">
        <authorList>
            <person name="Zhirakovskaya E."/>
        </authorList>
    </citation>
    <scope>NUCLEOTIDE SEQUENCE</scope>
</reference>
<keyword evidence="5" id="KW-0566">Pantothenate biosynthesis</keyword>
<dbReference type="InterPro" id="IPR042176">
    <property type="entry name" value="Pantoate_ligase_C"/>
</dbReference>
<comment type="similarity">
    <text evidence="2">Belongs to the pantothenate synthetase family.</text>
</comment>
<name>A0A3B0U9E8_9ZZZZ</name>
<dbReference type="EMBL" id="UOER01000114">
    <property type="protein sequence ID" value="VAW22007.1"/>
    <property type="molecule type" value="Genomic_DNA"/>
</dbReference>
<dbReference type="CDD" id="cd00560">
    <property type="entry name" value="PanC"/>
    <property type="match status" value="1"/>
</dbReference>
<dbReference type="InterPro" id="IPR014729">
    <property type="entry name" value="Rossmann-like_a/b/a_fold"/>
</dbReference>
<evidence type="ECO:0000256" key="6">
    <source>
        <dbReference type="ARBA" id="ARBA00022741"/>
    </source>
</evidence>
<evidence type="ECO:0000256" key="4">
    <source>
        <dbReference type="ARBA" id="ARBA00022598"/>
    </source>
</evidence>
<dbReference type="GO" id="GO:0015940">
    <property type="term" value="P:pantothenate biosynthetic process"/>
    <property type="evidence" value="ECO:0007669"/>
    <property type="project" value="UniProtKB-UniPathway"/>
</dbReference>
<dbReference type="Pfam" id="PF02569">
    <property type="entry name" value="Pantoate_ligase"/>
    <property type="match status" value="1"/>
</dbReference>
<evidence type="ECO:0000256" key="1">
    <source>
        <dbReference type="ARBA" id="ARBA00004990"/>
    </source>
</evidence>
<dbReference type="GO" id="GO:0004592">
    <property type="term" value="F:pantoate-beta-alanine ligase activity"/>
    <property type="evidence" value="ECO:0007669"/>
    <property type="project" value="UniProtKB-EC"/>
</dbReference>
<comment type="pathway">
    <text evidence="1">Cofactor biosynthesis; (R)-pantothenate biosynthesis; (R)-pantothenate from (R)-pantoate and beta-alanine: step 1/1.</text>
</comment>
<dbReference type="PANTHER" id="PTHR21299">
    <property type="entry name" value="CYTIDYLATE KINASE/PANTOATE-BETA-ALANINE LIGASE"/>
    <property type="match status" value="1"/>
</dbReference>
<sequence>MLVFAKIKSIQENLKSLKKGTSIGFVPTMGALHKGHLSLIERAKKENDIVVVSIFVNPTQFDKKEDLINYPKTIDQDLTLLKKINCDIVFTPAAEEIYSNNIKSQLFNFDGLEHQMEGKFREGHFDGVGTIVKYFFEIISPHKAYFGEKDFQQLQIIKKMVRKNHISTKIIGCPIYREEDGLAMSSRNSRLTKEHRKAAPFIYKTLKQVKNKFGTKNALEITKWVENEFKKEPLLRLEYFEIANEETLQPIKNKDFKQNYRAFIAIFADKIRLIDNISL</sequence>
<dbReference type="GO" id="GO:0005524">
    <property type="term" value="F:ATP binding"/>
    <property type="evidence" value="ECO:0007669"/>
    <property type="project" value="UniProtKB-KW"/>
</dbReference>
<organism evidence="9">
    <name type="scientific">hydrothermal vent metagenome</name>
    <dbReference type="NCBI Taxonomy" id="652676"/>
    <lineage>
        <taxon>unclassified sequences</taxon>
        <taxon>metagenomes</taxon>
        <taxon>ecological metagenomes</taxon>
    </lineage>
</organism>
<dbReference type="NCBIfam" id="TIGR00125">
    <property type="entry name" value="cyt_tran_rel"/>
    <property type="match status" value="1"/>
</dbReference>
<dbReference type="UniPathway" id="UPA00028">
    <property type="reaction ID" value="UER00005"/>
</dbReference>
<dbReference type="Gene3D" id="3.40.50.620">
    <property type="entry name" value="HUPs"/>
    <property type="match status" value="1"/>
</dbReference>
<evidence type="ECO:0000256" key="8">
    <source>
        <dbReference type="ARBA" id="ARBA00048258"/>
    </source>
</evidence>
<evidence type="ECO:0000256" key="5">
    <source>
        <dbReference type="ARBA" id="ARBA00022655"/>
    </source>
</evidence>
<dbReference type="SUPFAM" id="SSF52374">
    <property type="entry name" value="Nucleotidylyl transferase"/>
    <property type="match status" value="1"/>
</dbReference>
<dbReference type="Gene3D" id="3.30.1300.10">
    <property type="entry name" value="Pantoate-beta-alanine ligase, C-terminal domain"/>
    <property type="match status" value="1"/>
</dbReference>